<dbReference type="CDD" id="cd04301">
    <property type="entry name" value="NAT_SF"/>
    <property type="match status" value="1"/>
</dbReference>
<organism evidence="2 3">
    <name type="scientific">Paenibacillus allorhizosphaerae</name>
    <dbReference type="NCBI Taxonomy" id="2849866"/>
    <lineage>
        <taxon>Bacteria</taxon>
        <taxon>Bacillati</taxon>
        <taxon>Bacillota</taxon>
        <taxon>Bacilli</taxon>
        <taxon>Bacillales</taxon>
        <taxon>Paenibacillaceae</taxon>
        <taxon>Paenibacillus</taxon>
    </lineage>
</organism>
<protein>
    <recommendedName>
        <fullName evidence="1">N-acetyltransferase domain-containing protein</fullName>
    </recommendedName>
</protein>
<dbReference type="Pfam" id="PF00583">
    <property type="entry name" value="Acetyltransf_1"/>
    <property type="match status" value="1"/>
</dbReference>
<dbReference type="EMBL" id="CAJVCE010000009">
    <property type="protein sequence ID" value="CAG7644948.1"/>
    <property type="molecule type" value="Genomic_DNA"/>
</dbReference>
<gene>
    <name evidence="2" type="ORF">PAECIP111802_03390</name>
</gene>
<proteinExistence type="predicted"/>
<dbReference type="Proteomes" id="UP000730618">
    <property type="component" value="Unassembled WGS sequence"/>
</dbReference>
<dbReference type="PANTHER" id="PTHR43072">
    <property type="entry name" value="N-ACETYLTRANSFERASE"/>
    <property type="match status" value="1"/>
</dbReference>
<reference evidence="2 3" key="1">
    <citation type="submission" date="2021-06" db="EMBL/GenBank/DDBJ databases">
        <authorList>
            <person name="Criscuolo A."/>
        </authorList>
    </citation>
    <scope>NUCLEOTIDE SEQUENCE [LARGE SCALE GENOMIC DNA]</scope>
    <source>
        <strain evidence="3">CIP 111802</strain>
    </source>
</reference>
<sequence length="188" mass="22074">MQLMRKATITDHPFLVHIDLKNDGYTVSDQAEMTTQQLEAHSNKIERFLTDPSKGAFIVEDSALNKPIGMIMYNIANRDVTYPWKTVYSEIDRALFQSDGRFMEVFQLWVHPNYRRLGLATKLKRRLEEEAKSHQVNLIYTHTEEANHHVIELNEKMGYRKVRRGPIWDDVIRISLIKQLSEQQDEGM</sequence>
<accession>A0ABN7TL32</accession>
<evidence type="ECO:0000313" key="3">
    <source>
        <dbReference type="Proteomes" id="UP000730618"/>
    </source>
</evidence>
<keyword evidence="3" id="KW-1185">Reference proteome</keyword>
<evidence type="ECO:0000313" key="2">
    <source>
        <dbReference type="EMBL" id="CAG7644948.1"/>
    </source>
</evidence>
<comment type="caution">
    <text evidence="2">The sequence shown here is derived from an EMBL/GenBank/DDBJ whole genome shotgun (WGS) entry which is preliminary data.</text>
</comment>
<evidence type="ECO:0000259" key="1">
    <source>
        <dbReference type="PROSITE" id="PS51186"/>
    </source>
</evidence>
<dbReference type="RefSeq" id="WP_218099708.1">
    <property type="nucleotide sequence ID" value="NZ_CAJVCE010000009.1"/>
</dbReference>
<name>A0ABN7TL32_9BACL</name>
<dbReference type="PROSITE" id="PS51186">
    <property type="entry name" value="GNAT"/>
    <property type="match status" value="1"/>
</dbReference>
<dbReference type="InterPro" id="IPR000182">
    <property type="entry name" value="GNAT_dom"/>
</dbReference>
<feature type="domain" description="N-acetyltransferase" evidence="1">
    <location>
        <begin position="2"/>
        <end position="181"/>
    </location>
</feature>
<dbReference type="PANTHER" id="PTHR43072:SF60">
    <property type="entry name" value="L-2,4-DIAMINOBUTYRIC ACID ACETYLTRANSFERASE"/>
    <property type="match status" value="1"/>
</dbReference>